<evidence type="ECO:0000313" key="2">
    <source>
        <dbReference type="EMBL" id="AYF27490.1"/>
    </source>
</evidence>
<feature type="transmembrane region" description="Helical" evidence="1">
    <location>
        <begin position="20"/>
        <end position="46"/>
    </location>
</feature>
<feature type="transmembrane region" description="Helical" evidence="1">
    <location>
        <begin position="112"/>
        <end position="132"/>
    </location>
</feature>
<proteinExistence type="predicted"/>
<reference evidence="2 3" key="1">
    <citation type="submission" date="2017-10" db="EMBL/GenBank/DDBJ databases">
        <title>Integration of genomic and chemical information greatly accelerates assignment of the full stereostructure of myelolactone, a potent inhibitor of myeloma from a marine-derived Micromonospora.</title>
        <authorList>
            <person name="Kim M.C."/>
            <person name="Machado H."/>
            <person name="Jensen P.R."/>
            <person name="Fenical W."/>
        </authorList>
    </citation>
    <scope>NUCLEOTIDE SEQUENCE [LARGE SCALE GENOMIC DNA]</scope>
    <source>
        <strain evidence="2 3">CNY-010</strain>
    </source>
</reference>
<protein>
    <submittedName>
        <fullName evidence="2">Uncharacterized protein</fullName>
    </submittedName>
</protein>
<feature type="transmembrane region" description="Helical" evidence="1">
    <location>
        <begin position="87"/>
        <end position="106"/>
    </location>
</feature>
<name>A0A386WJ38_9ACTN</name>
<dbReference type="EMBL" id="CP024087">
    <property type="protein sequence ID" value="AYF27490.1"/>
    <property type="molecule type" value="Genomic_DNA"/>
</dbReference>
<gene>
    <name evidence="2" type="ORF">CSH63_08620</name>
</gene>
<dbReference type="Proteomes" id="UP000267804">
    <property type="component" value="Chromosome"/>
</dbReference>
<evidence type="ECO:0000313" key="3">
    <source>
        <dbReference type="Proteomes" id="UP000267804"/>
    </source>
</evidence>
<evidence type="ECO:0000256" key="1">
    <source>
        <dbReference type="SAM" id="Phobius"/>
    </source>
</evidence>
<sequence length="138" mass="14115">METTIPTVAARPNRRRDRLLTVFAATVAALLGWLVAVPVAGVELIARSGSADQRVTPVAVVVSTLLAGLAGWALLALLERLTARARTAWTAVAVLVLLVSLLGPLGGGVGSAATLTLVVLHLVAGAVLITGLRRTAAR</sequence>
<feature type="transmembrane region" description="Helical" evidence="1">
    <location>
        <begin position="58"/>
        <end position="78"/>
    </location>
</feature>
<keyword evidence="1" id="KW-0472">Membrane</keyword>
<keyword evidence="1" id="KW-1133">Transmembrane helix</keyword>
<accession>A0A386WJ38</accession>
<organism evidence="2 3">
    <name type="scientific">Micromonospora tulbaghiae</name>
    <dbReference type="NCBI Taxonomy" id="479978"/>
    <lineage>
        <taxon>Bacteria</taxon>
        <taxon>Bacillati</taxon>
        <taxon>Actinomycetota</taxon>
        <taxon>Actinomycetes</taxon>
        <taxon>Micromonosporales</taxon>
        <taxon>Micromonosporaceae</taxon>
        <taxon>Micromonospora</taxon>
    </lineage>
</organism>
<dbReference type="RefSeq" id="WP_120569796.1">
    <property type="nucleotide sequence ID" value="NZ_CP024087.1"/>
</dbReference>
<dbReference type="AlphaFoldDB" id="A0A386WJ38"/>
<dbReference type="Pfam" id="PF19545">
    <property type="entry name" value="DUF6069"/>
    <property type="match status" value="1"/>
</dbReference>
<dbReference type="KEGG" id="mtua:CSH63_08620"/>
<dbReference type="InterPro" id="IPR045713">
    <property type="entry name" value="DUF6069"/>
</dbReference>
<keyword evidence="1" id="KW-0812">Transmembrane</keyword>